<proteinExistence type="predicted"/>
<feature type="non-terminal residue" evidence="1">
    <location>
        <position position="100"/>
    </location>
</feature>
<dbReference type="AlphaFoldDB" id="A0A061RPH9"/>
<evidence type="ECO:0000313" key="1">
    <source>
        <dbReference type="EMBL" id="JAC74802.1"/>
    </source>
</evidence>
<gene>
    <name evidence="1" type="ORF">TSPGSL018_24958</name>
</gene>
<name>A0A061RPH9_9CHLO</name>
<organism evidence="1">
    <name type="scientific">Tetraselmis sp. GSL018</name>
    <dbReference type="NCBI Taxonomy" id="582737"/>
    <lineage>
        <taxon>Eukaryota</taxon>
        <taxon>Viridiplantae</taxon>
        <taxon>Chlorophyta</taxon>
        <taxon>core chlorophytes</taxon>
        <taxon>Chlorodendrophyceae</taxon>
        <taxon>Chlorodendrales</taxon>
        <taxon>Chlorodendraceae</taxon>
        <taxon>Tetraselmis</taxon>
    </lineage>
</organism>
<dbReference type="EMBL" id="GBEZ01010929">
    <property type="protein sequence ID" value="JAC74802.1"/>
    <property type="molecule type" value="Transcribed_RNA"/>
</dbReference>
<sequence>MLVLQSVHKVCRIKKQIALSEEPLKRFLRNHTASESSTTLVFSFAEGFRFLRSCILIPKNTGIVDYKTHLRNHTTPLKLAPTFNEFWGGPFAESFPYPIH</sequence>
<protein>
    <submittedName>
        <fullName evidence="1">Uncharacterized protein</fullName>
    </submittedName>
</protein>
<reference evidence="1" key="1">
    <citation type="submission" date="2014-05" db="EMBL/GenBank/DDBJ databases">
        <title>The transcriptome of the halophilic microalga Tetraselmis sp. GSL018 isolated from the Great Salt Lake, Utah.</title>
        <authorList>
            <person name="Jinkerson R.E."/>
            <person name="D'Adamo S."/>
            <person name="Posewitz M.C."/>
        </authorList>
    </citation>
    <scope>NUCLEOTIDE SEQUENCE</scope>
    <source>
        <strain evidence="1">GSL018</strain>
    </source>
</reference>
<accession>A0A061RPH9</accession>